<dbReference type="Pfam" id="PF09296">
    <property type="entry name" value="NUDIX-like"/>
    <property type="match status" value="1"/>
</dbReference>
<dbReference type="Pfam" id="PF00293">
    <property type="entry name" value="NUDIX"/>
    <property type="match status" value="1"/>
</dbReference>
<dbReference type="Pfam" id="PF05005">
    <property type="entry name" value="Ocnus"/>
    <property type="match status" value="1"/>
</dbReference>
<dbReference type="GO" id="GO:0005829">
    <property type="term" value="C:cytosol"/>
    <property type="evidence" value="ECO:0007669"/>
    <property type="project" value="TreeGrafter"/>
</dbReference>
<comment type="caution">
    <text evidence="12">The sequence shown here is derived from an EMBL/GenBank/DDBJ whole genome shotgun (WGS) entry which is preliminary data.</text>
</comment>
<evidence type="ECO:0000256" key="8">
    <source>
        <dbReference type="PIRSR" id="PIRSR607702-1"/>
    </source>
</evidence>
<reference evidence="12" key="1">
    <citation type="journal article" date="2020" name="bioRxiv">
        <title>Comparative genomics of Chlamydomonas.</title>
        <authorList>
            <person name="Craig R.J."/>
            <person name="Hasan A.R."/>
            <person name="Ness R.W."/>
            <person name="Keightley P.D."/>
        </authorList>
    </citation>
    <scope>NUCLEOTIDE SEQUENCE</scope>
    <source>
        <strain evidence="12">CCAP 11/70</strain>
    </source>
</reference>
<dbReference type="OrthoDB" id="10249612at2759"/>
<protein>
    <recommendedName>
        <fullName evidence="3">NAD(+) diphosphatase</fullName>
        <ecNumber evidence="3">3.6.1.22</ecNumber>
    </recommendedName>
</protein>
<dbReference type="GO" id="GO:0006742">
    <property type="term" value="P:NADP+ catabolic process"/>
    <property type="evidence" value="ECO:0007669"/>
    <property type="project" value="TreeGrafter"/>
</dbReference>
<dbReference type="AlphaFoldDB" id="A0A835Y6X6"/>
<dbReference type="InterPro" id="IPR007702">
    <property type="entry name" value="Janus"/>
</dbReference>
<feature type="active site" description="Proton acceptor" evidence="8">
    <location>
        <position position="550"/>
    </location>
</feature>
<evidence type="ECO:0000256" key="4">
    <source>
        <dbReference type="ARBA" id="ARBA00022723"/>
    </source>
</evidence>
<keyword evidence="5" id="KW-0378">Hydrolase</keyword>
<keyword evidence="4" id="KW-0479">Metal-binding</keyword>
<dbReference type="GO" id="GO:0005777">
    <property type="term" value="C:peroxisome"/>
    <property type="evidence" value="ECO:0007669"/>
    <property type="project" value="TreeGrafter"/>
</dbReference>
<feature type="region of interest" description="Disordered" evidence="10">
    <location>
        <begin position="224"/>
        <end position="247"/>
    </location>
</feature>
<dbReference type="InterPro" id="IPR015797">
    <property type="entry name" value="NUDIX_hydrolase-like_dom_sf"/>
</dbReference>
<dbReference type="GO" id="GO:0019677">
    <property type="term" value="P:NAD+ catabolic process"/>
    <property type="evidence" value="ECO:0007669"/>
    <property type="project" value="TreeGrafter"/>
</dbReference>
<dbReference type="Proteomes" id="UP000612055">
    <property type="component" value="Unassembled WGS sequence"/>
</dbReference>
<accession>A0A835Y6X6</accession>
<keyword evidence="13" id="KW-1185">Reference proteome</keyword>
<sequence length="625" mass="65690">MRTALRRLGRQPASPALCRPQRPAARVRCCVAAPGQSLSSTPSAEANAPQPEARSPDAGLVPPVAAAEALEQMPFYSQFPLDRKAEWRKDVTRLNELFARPDARLLPLLRDKVLVRPAPATPADAPGGSVAPPLDPVFLSPASAHSELVAQSPARPFLGLDGQGRPYFAAAVGSPTVAEEIAAAHPGSEWRSARLAGPDLAPGDASLLAVASGLMLWHGSNAHSPVNGERAESDPGGFSRRAAGGGASYPRVDPAVIMLVTAGRPIAPGATTGEFALLGRKSEWPTDRFSTLAGFLELGEPLEVAVAREVEEESGVPVELASVTYAASQPWPFPRSLMVGFHARAASSSGAGNGAGPGPSTSGNGVPSSSGAGARQWWQPPRDATGLDLLPNLGRRAAMDVGLFAEEAEEALGGLRGLTWPHADVAELQDVRWFHRDWLRTLLRAPGGAAVVQGAGRFNVPGRYSLAYRLITSWAGVAAHGGPQPVPMPAGLAAPGGAGGEWEEAEAVPQVLLSADGTFKYVLMRLWDPAPEVSGRSKLLVWGDVRAPYHNDVLQKAKAMARRLGLKVSPLGGGRIHHDAAARSISVYGYSAAFGPAPHEVAAALIHRWYPLYDKEKVSVSYEGY</sequence>
<dbReference type="GO" id="GO:0046872">
    <property type="term" value="F:metal ion binding"/>
    <property type="evidence" value="ECO:0007669"/>
    <property type="project" value="UniProtKB-KW"/>
</dbReference>
<evidence type="ECO:0000256" key="2">
    <source>
        <dbReference type="ARBA" id="ARBA00010971"/>
    </source>
</evidence>
<evidence type="ECO:0000259" key="11">
    <source>
        <dbReference type="PROSITE" id="PS51462"/>
    </source>
</evidence>
<dbReference type="PROSITE" id="PS00893">
    <property type="entry name" value="NUDIX_BOX"/>
    <property type="match status" value="1"/>
</dbReference>
<proteinExistence type="inferred from homology"/>
<feature type="compositionally biased region" description="Low complexity" evidence="10">
    <location>
        <begin position="22"/>
        <end position="34"/>
    </location>
</feature>
<dbReference type="InterPro" id="IPR000086">
    <property type="entry name" value="NUDIX_hydrolase_dom"/>
</dbReference>
<dbReference type="GO" id="GO:0035529">
    <property type="term" value="F:NADH pyrophosphatase activity"/>
    <property type="evidence" value="ECO:0007669"/>
    <property type="project" value="TreeGrafter"/>
</dbReference>
<dbReference type="InterPro" id="IPR038596">
    <property type="entry name" value="Janus_sf"/>
</dbReference>
<evidence type="ECO:0000256" key="9">
    <source>
        <dbReference type="PIRSR" id="PIRSR607702-2"/>
    </source>
</evidence>
<evidence type="ECO:0000313" key="13">
    <source>
        <dbReference type="Proteomes" id="UP000612055"/>
    </source>
</evidence>
<dbReference type="PANTHER" id="PTHR42904">
    <property type="entry name" value="NUDIX HYDROLASE, NUDC SUBFAMILY"/>
    <property type="match status" value="1"/>
</dbReference>
<comment type="cofactor">
    <cofactor evidence="1">
        <name>Mg(2+)</name>
        <dbReference type="ChEBI" id="CHEBI:18420"/>
    </cofactor>
</comment>
<evidence type="ECO:0000313" key="12">
    <source>
        <dbReference type="EMBL" id="KAG2497161.1"/>
    </source>
</evidence>
<dbReference type="EC" id="3.6.1.22" evidence="3"/>
<dbReference type="Gene3D" id="3.50.20.20">
    <property type="entry name" value="Janus/Ocnus"/>
    <property type="match status" value="1"/>
</dbReference>
<comment type="similarity">
    <text evidence="2">Belongs to the janus family.</text>
</comment>
<evidence type="ECO:0000256" key="5">
    <source>
        <dbReference type="ARBA" id="ARBA00022801"/>
    </source>
</evidence>
<dbReference type="InterPro" id="IPR049734">
    <property type="entry name" value="NudC-like_C"/>
</dbReference>
<evidence type="ECO:0000256" key="6">
    <source>
        <dbReference type="ARBA" id="ARBA00022842"/>
    </source>
</evidence>
<organism evidence="12 13">
    <name type="scientific">Edaphochlamys debaryana</name>
    <dbReference type="NCBI Taxonomy" id="47281"/>
    <lineage>
        <taxon>Eukaryota</taxon>
        <taxon>Viridiplantae</taxon>
        <taxon>Chlorophyta</taxon>
        <taxon>core chlorophytes</taxon>
        <taxon>Chlorophyceae</taxon>
        <taxon>CS clade</taxon>
        <taxon>Chlamydomonadales</taxon>
        <taxon>Chlamydomonadales incertae sedis</taxon>
        <taxon>Edaphochlamys</taxon>
    </lineage>
</organism>
<evidence type="ECO:0000256" key="7">
    <source>
        <dbReference type="ARBA" id="ARBA00023027"/>
    </source>
</evidence>
<dbReference type="InterPro" id="IPR020084">
    <property type="entry name" value="NUDIX_hydrolase_CS"/>
</dbReference>
<evidence type="ECO:0000256" key="3">
    <source>
        <dbReference type="ARBA" id="ARBA00012381"/>
    </source>
</evidence>
<evidence type="ECO:0000256" key="10">
    <source>
        <dbReference type="SAM" id="MobiDB-lite"/>
    </source>
</evidence>
<dbReference type="PANTHER" id="PTHR42904:SF8">
    <property type="entry name" value="NAD(+) DIPHOSPHATASE"/>
    <property type="match status" value="1"/>
</dbReference>
<feature type="domain" description="Nudix hydrolase" evidence="11">
    <location>
        <begin position="250"/>
        <end position="456"/>
    </location>
</feature>
<evidence type="ECO:0000256" key="1">
    <source>
        <dbReference type="ARBA" id="ARBA00001946"/>
    </source>
</evidence>
<dbReference type="InterPro" id="IPR015375">
    <property type="entry name" value="NADH_PPase-like_N"/>
</dbReference>
<keyword evidence="7" id="KW-0520">NAD</keyword>
<feature type="region of interest" description="Disordered" evidence="10">
    <location>
        <begin position="1"/>
        <end position="59"/>
    </location>
</feature>
<gene>
    <name evidence="12" type="ORF">HYH03_004751</name>
</gene>
<dbReference type="CDD" id="cd03429">
    <property type="entry name" value="NUDIX_NADH_pyrophosphatase_Nudt13"/>
    <property type="match status" value="1"/>
</dbReference>
<dbReference type="Gene3D" id="3.90.79.10">
    <property type="entry name" value="Nucleoside Triphosphate Pyrophosphohydrolase"/>
    <property type="match status" value="1"/>
</dbReference>
<dbReference type="SUPFAM" id="SSF143724">
    <property type="entry name" value="PHP14-like"/>
    <property type="match status" value="1"/>
</dbReference>
<feature type="region of interest" description="Disordered" evidence="10">
    <location>
        <begin position="348"/>
        <end position="378"/>
    </location>
</feature>
<dbReference type="InterPro" id="IPR050241">
    <property type="entry name" value="NAD-cap_RNA_hydrolase_NudC"/>
</dbReference>
<dbReference type="SUPFAM" id="SSF55811">
    <property type="entry name" value="Nudix"/>
    <property type="match status" value="1"/>
</dbReference>
<name>A0A835Y6X6_9CHLO</name>
<dbReference type="EMBL" id="JAEHOE010000015">
    <property type="protein sequence ID" value="KAG2497161.1"/>
    <property type="molecule type" value="Genomic_DNA"/>
</dbReference>
<feature type="binding site" evidence="9">
    <location>
        <position position="520"/>
    </location>
    <ligand>
        <name>substrate</name>
    </ligand>
</feature>
<dbReference type="PROSITE" id="PS51462">
    <property type="entry name" value="NUDIX"/>
    <property type="match status" value="1"/>
</dbReference>
<keyword evidence="6" id="KW-0460">Magnesium</keyword>